<protein>
    <submittedName>
        <fullName evidence="2">Putative Metallo-beta-lactamase superfamily protein</fullName>
    </submittedName>
</protein>
<evidence type="ECO:0000259" key="1">
    <source>
        <dbReference type="SMART" id="SM00849"/>
    </source>
</evidence>
<dbReference type="EMBL" id="CP001114">
    <property type="protein sequence ID" value="ACO46130.1"/>
    <property type="molecule type" value="Genomic_DNA"/>
</dbReference>
<organism evidence="2 3">
    <name type="scientific">Deinococcus deserti (strain DSM 17065 / CIP 109153 / LMG 22923 / VCD115)</name>
    <dbReference type="NCBI Taxonomy" id="546414"/>
    <lineage>
        <taxon>Bacteria</taxon>
        <taxon>Thermotogati</taxon>
        <taxon>Deinococcota</taxon>
        <taxon>Deinococci</taxon>
        <taxon>Deinococcales</taxon>
        <taxon>Deinococcaceae</taxon>
        <taxon>Deinococcus</taxon>
    </lineage>
</organism>
<gene>
    <name evidence="2" type="ordered locus">Deide_12170</name>
</gene>
<dbReference type="PANTHER" id="PTHR42951">
    <property type="entry name" value="METALLO-BETA-LACTAMASE DOMAIN-CONTAINING"/>
    <property type="match status" value="1"/>
</dbReference>
<dbReference type="SMART" id="SM00849">
    <property type="entry name" value="Lactamase_B"/>
    <property type="match status" value="1"/>
</dbReference>
<dbReference type="eggNOG" id="COG0491">
    <property type="taxonomic scope" value="Bacteria"/>
</dbReference>
<evidence type="ECO:0000313" key="3">
    <source>
        <dbReference type="Proteomes" id="UP000002208"/>
    </source>
</evidence>
<dbReference type="Gene3D" id="3.60.15.10">
    <property type="entry name" value="Ribonuclease Z/Hydroxyacylglutathione hydrolase-like"/>
    <property type="match status" value="1"/>
</dbReference>
<dbReference type="SUPFAM" id="SSF56281">
    <property type="entry name" value="Metallo-hydrolase/oxidoreductase"/>
    <property type="match status" value="1"/>
</dbReference>
<dbReference type="InterPro" id="IPR050855">
    <property type="entry name" value="NDM-1-like"/>
</dbReference>
<dbReference type="OrthoDB" id="9802248at2"/>
<reference evidence="2 3" key="1">
    <citation type="journal article" date="2009" name="PLoS Genet.">
        <title>Alliance of proteomics and genomics to unravel the specificities of Sahara bacterium Deinococcus deserti.</title>
        <authorList>
            <person name="de Groot A."/>
            <person name="Dulermo R."/>
            <person name="Ortet P."/>
            <person name="Blanchard L."/>
            <person name="Guerin P."/>
            <person name="Fernandez B."/>
            <person name="Vacherie B."/>
            <person name="Dossat C."/>
            <person name="Jolivet E."/>
            <person name="Siguier P."/>
            <person name="Chandler M."/>
            <person name="Barakat M."/>
            <person name="Dedieu A."/>
            <person name="Barbe V."/>
            <person name="Heulin T."/>
            <person name="Sommer S."/>
            <person name="Achouak W."/>
            <person name="Armengaud J."/>
        </authorList>
    </citation>
    <scope>NUCLEOTIDE SEQUENCE [LARGE SCALE GENOMIC DNA]</scope>
    <source>
        <strain evidence="3">DSM 17065 / CIP 109153 / LMG 22923 / VCD115</strain>
    </source>
</reference>
<name>C1CVB3_DEIDV</name>
<proteinExistence type="predicted"/>
<dbReference type="HOGENOM" id="CLU_030571_2_4_0"/>
<dbReference type="KEGG" id="ddr:Deide_12170"/>
<dbReference type="PaxDb" id="546414-Deide_12170"/>
<dbReference type="STRING" id="546414.Deide_12170"/>
<dbReference type="RefSeq" id="WP_012693253.1">
    <property type="nucleotide sequence ID" value="NC_012526.1"/>
</dbReference>
<keyword evidence="3" id="KW-1185">Reference proteome</keyword>
<dbReference type="InterPro" id="IPR001279">
    <property type="entry name" value="Metallo-B-lactamas"/>
</dbReference>
<accession>C1CVB3</accession>
<evidence type="ECO:0000313" key="2">
    <source>
        <dbReference type="EMBL" id="ACO46130.1"/>
    </source>
</evidence>
<dbReference type="Proteomes" id="UP000002208">
    <property type="component" value="Chromosome"/>
</dbReference>
<sequence>MNGAPHRLTQYGLINSYLVEEDDGYTLIDAGLPGLERSVQRTLQRTGKPLQRIALTHGHDDHFGALDALKTAHPRLEVLVGTGDTSLLAERGCGTRPTQNLQDGDRVGSLVVIATPGHSPGHVAYFDERIGALYAGDTFVNVPALRVASELSVVFPLPTLGTHDPVQTVRSARLLLDVPARSLAAGHGPVLVNPLPAMRRAVEAAERSNPRSRVSRVVAEAVARLTSAATSAGTSLQQKALQKH</sequence>
<dbReference type="AlphaFoldDB" id="C1CVB3"/>
<dbReference type="CDD" id="cd07721">
    <property type="entry name" value="yflN-like_MBL-fold"/>
    <property type="match status" value="1"/>
</dbReference>
<dbReference type="InterPro" id="IPR036866">
    <property type="entry name" value="RibonucZ/Hydroxyglut_hydro"/>
</dbReference>
<feature type="domain" description="Metallo-beta-lactamase" evidence="1">
    <location>
        <begin position="13"/>
        <end position="187"/>
    </location>
</feature>
<dbReference type="Pfam" id="PF00753">
    <property type="entry name" value="Lactamase_B"/>
    <property type="match status" value="1"/>
</dbReference>
<dbReference type="PANTHER" id="PTHR42951:SF9">
    <property type="entry name" value="METAL-DEPENDENT HYDROLASE"/>
    <property type="match status" value="1"/>
</dbReference>